<gene>
    <name evidence="1" type="ORF">MLD38_026663</name>
</gene>
<organism evidence="1 2">
    <name type="scientific">Melastoma candidum</name>
    <dbReference type="NCBI Taxonomy" id="119954"/>
    <lineage>
        <taxon>Eukaryota</taxon>
        <taxon>Viridiplantae</taxon>
        <taxon>Streptophyta</taxon>
        <taxon>Embryophyta</taxon>
        <taxon>Tracheophyta</taxon>
        <taxon>Spermatophyta</taxon>
        <taxon>Magnoliopsida</taxon>
        <taxon>eudicotyledons</taxon>
        <taxon>Gunneridae</taxon>
        <taxon>Pentapetalae</taxon>
        <taxon>rosids</taxon>
        <taxon>malvids</taxon>
        <taxon>Myrtales</taxon>
        <taxon>Melastomataceae</taxon>
        <taxon>Melastomatoideae</taxon>
        <taxon>Melastomateae</taxon>
        <taxon>Melastoma</taxon>
    </lineage>
</organism>
<reference evidence="2" key="1">
    <citation type="journal article" date="2023" name="Front. Plant Sci.">
        <title>Chromosomal-level genome assembly of Melastoma candidum provides insights into trichome evolution.</title>
        <authorList>
            <person name="Zhong Y."/>
            <person name="Wu W."/>
            <person name="Sun C."/>
            <person name="Zou P."/>
            <person name="Liu Y."/>
            <person name="Dai S."/>
            <person name="Zhou R."/>
        </authorList>
    </citation>
    <scope>NUCLEOTIDE SEQUENCE [LARGE SCALE GENOMIC DNA]</scope>
</reference>
<dbReference type="EMBL" id="CM042886">
    <property type="protein sequence ID" value="KAI4341999.1"/>
    <property type="molecule type" value="Genomic_DNA"/>
</dbReference>
<proteinExistence type="predicted"/>
<evidence type="ECO:0000313" key="1">
    <source>
        <dbReference type="EMBL" id="KAI4341999.1"/>
    </source>
</evidence>
<evidence type="ECO:0000313" key="2">
    <source>
        <dbReference type="Proteomes" id="UP001057402"/>
    </source>
</evidence>
<comment type="caution">
    <text evidence="1">The sequence shown here is derived from an EMBL/GenBank/DDBJ whole genome shotgun (WGS) entry which is preliminary data.</text>
</comment>
<name>A0ACB9NZ55_9MYRT</name>
<keyword evidence="2" id="KW-1185">Reference proteome</keyword>
<protein>
    <submittedName>
        <fullName evidence="1">Uncharacterized protein</fullName>
    </submittedName>
</protein>
<sequence>MSRFEYPRLSRSEIVHFLSETQIIPNITEHHLADPSPGFISDVYIQLLVYLDSFTEEDGQIQFAALEQLENPDFHVESVRNVNLFVKLRDVIASLDCPKKFTFKDLVKPDAERTEVFVSAILNYCFHKNNKMDLLRPMVEELNLLDEQRSEWENKIAQLNGEIAVHNEAREKEMPLVQEVDAKVKELQQTISELNNNQMSLRAVYRKLKEKVGDMDEKISGAEFALVRSVQENAELRSKIVQSPDKLQRALEEKKLVKEDALDAERLAKKDLEDKSSTVEIYAKAMKKMSKHLTQMQKIQEQINAAKTIEKDVKALKANLSDEGVSIKSLDAKLVELEGKVDQLDKLRLQTRKESQVQCEEAVRELNNIRQEVISRKHELEARQRKVESVVEKVDSINMKIRMVGENSAAKRLEISHKCEFIIQEFHQYLHSLEAVMPTVDAS</sequence>
<dbReference type="Proteomes" id="UP001057402">
    <property type="component" value="Chromosome 7"/>
</dbReference>
<accession>A0ACB9NZ55</accession>